<proteinExistence type="predicted"/>
<sequence>MKTYSIILCAFLAISGSVYGQDKAVQQKKEAVHIYDPKANADADLNAAIKKAKAEKKNVFVQVGGNWCVWCIAFHNMVNANPELKGYLDSHFEKVLVNYSPENKNEAVMARLKYPGRFGFPVFVILNGEGEVLHIENSAYLEEGKGHSVKKVTDFLKNWTYAAVDPATYKK</sequence>
<dbReference type="Proteomes" id="UP000028007">
    <property type="component" value="Unassembled WGS sequence"/>
</dbReference>
<dbReference type="InterPro" id="IPR036249">
    <property type="entry name" value="Thioredoxin-like_sf"/>
</dbReference>
<dbReference type="eggNOG" id="COG4232">
    <property type="taxonomic scope" value="Bacteria"/>
</dbReference>
<accession>A0A081PJE5</accession>
<feature type="chain" id="PRO_5001761902" description="Thioredoxin" evidence="1">
    <location>
        <begin position="21"/>
        <end position="171"/>
    </location>
</feature>
<keyword evidence="1" id="KW-0732">Signal</keyword>
<dbReference type="Gene3D" id="3.40.30.10">
    <property type="entry name" value="Glutaredoxin"/>
    <property type="match status" value="1"/>
</dbReference>
<dbReference type="AlphaFoldDB" id="A0A081PJE5"/>
<dbReference type="RefSeq" id="WP_037438997.1">
    <property type="nucleotide sequence ID" value="NZ_JNFF01000027.1"/>
</dbReference>
<dbReference type="PANTHER" id="PTHR32234:SF0">
    <property type="entry name" value="THIOL:DISULFIDE INTERCHANGE PROTEIN DSBD"/>
    <property type="match status" value="1"/>
</dbReference>
<dbReference type="OrthoDB" id="195735at2"/>
<dbReference type="Pfam" id="PF13899">
    <property type="entry name" value="Thioredoxin_7"/>
    <property type="match status" value="1"/>
</dbReference>
<dbReference type="EMBL" id="JNFF01000027">
    <property type="protein sequence ID" value="KEQ30818.1"/>
    <property type="molecule type" value="Genomic_DNA"/>
</dbReference>
<protein>
    <recommendedName>
        <fullName evidence="4">Thioredoxin</fullName>
    </recommendedName>
</protein>
<reference evidence="2 3" key="1">
    <citation type="journal article" date="1992" name="Int. J. Syst. Bacteriol.">
        <title>Sphingobacterium antarcticus sp. nov. a Psychrotrophic Bacterium from the Soils of Schirmacher Oasis, Antarctica.</title>
        <authorList>
            <person name="Shivaji S."/>
            <person name="Ray M.K."/>
            <person name="Rao N.S."/>
            <person name="Saiserr L."/>
            <person name="Jagannadham M.V."/>
            <person name="Kumar G.S."/>
            <person name="Reddy G."/>
            <person name="Bhargava P.M."/>
        </authorList>
    </citation>
    <scope>NUCLEOTIDE SEQUENCE [LARGE SCALE GENOMIC DNA]</scope>
    <source>
        <strain evidence="2 3">4BY</strain>
    </source>
</reference>
<evidence type="ECO:0000256" key="1">
    <source>
        <dbReference type="SAM" id="SignalP"/>
    </source>
</evidence>
<evidence type="ECO:0008006" key="4">
    <source>
        <dbReference type="Google" id="ProtNLM"/>
    </source>
</evidence>
<feature type="signal peptide" evidence="1">
    <location>
        <begin position="1"/>
        <end position="20"/>
    </location>
</feature>
<evidence type="ECO:0000313" key="2">
    <source>
        <dbReference type="EMBL" id="KEQ30818.1"/>
    </source>
</evidence>
<evidence type="ECO:0000313" key="3">
    <source>
        <dbReference type="Proteomes" id="UP000028007"/>
    </source>
</evidence>
<dbReference type="GO" id="GO:0045454">
    <property type="term" value="P:cell redox homeostasis"/>
    <property type="evidence" value="ECO:0007669"/>
    <property type="project" value="TreeGrafter"/>
</dbReference>
<organism evidence="2 3">
    <name type="scientific">Pedobacter antarcticus 4BY</name>
    <dbReference type="NCBI Taxonomy" id="1358423"/>
    <lineage>
        <taxon>Bacteria</taxon>
        <taxon>Pseudomonadati</taxon>
        <taxon>Bacteroidota</taxon>
        <taxon>Sphingobacteriia</taxon>
        <taxon>Sphingobacteriales</taxon>
        <taxon>Sphingobacteriaceae</taxon>
        <taxon>Pedobacter</taxon>
    </lineage>
</organism>
<gene>
    <name evidence="2" type="ORF">N180_18555</name>
</gene>
<comment type="caution">
    <text evidence="2">The sequence shown here is derived from an EMBL/GenBank/DDBJ whole genome shotgun (WGS) entry which is preliminary data.</text>
</comment>
<dbReference type="PANTHER" id="PTHR32234">
    <property type="entry name" value="THIOL:DISULFIDE INTERCHANGE PROTEIN DSBD"/>
    <property type="match status" value="1"/>
</dbReference>
<dbReference type="GO" id="GO:0015035">
    <property type="term" value="F:protein-disulfide reductase activity"/>
    <property type="evidence" value="ECO:0007669"/>
    <property type="project" value="TreeGrafter"/>
</dbReference>
<name>A0A081PJE5_9SPHI</name>
<keyword evidence="3" id="KW-1185">Reference proteome</keyword>
<dbReference type="SUPFAM" id="SSF52833">
    <property type="entry name" value="Thioredoxin-like"/>
    <property type="match status" value="1"/>
</dbReference>